<protein>
    <submittedName>
        <fullName evidence="1">Uncharacterized protein</fullName>
    </submittedName>
</protein>
<comment type="caution">
    <text evidence="1">The sequence shown here is derived from an EMBL/GenBank/DDBJ whole genome shotgun (WGS) entry which is preliminary data.</text>
</comment>
<evidence type="ECO:0000313" key="1">
    <source>
        <dbReference type="EMBL" id="KKL85752.1"/>
    </source>
</evidence>
<name>A0A0F9IEE9_9ZZZZ</name>
<dbReference type="EMBL" id="LAZR01021319">
    <property type="protein sequence ID" value="KKL85752.1"/>
    <property type="molecule type" value="Genomic_DNA"/>
</dbReference>
<gene>
    <name evidence="1" type="ORF">LCGC14_1951580</name>
</gene>
<accession>A0A0F9IEE9</accession>
<reference evidence="1" key="1">
    <citation type="journal article" date="2015" name="Nature">
        <title>Complex archaea that bridge the gap between prokaryotes and eukaryotes.</title>
        <authorList>
            <person name="Spang A."/>
            <person name="Saw J.H."/>
            <person name="Jorgensen S.L."/>
            <person name="Zaremba-Niedzwiedzka K."/>
            <person name="Martijn J."/>
            <person name="Lind A.E."/>
            <person name="van Eijk R."/>
            <person name="Schleper C."/>
            <person name="Guy L."/>
            <person name="Ettema T.J."/>
        </authorList>
    </citation>
    <scope>NUCLEOTIDE SEQUENCE</scope>
</reference>
<dbReference type="AlphaFoldDB" id="A0A0F9IEE9"/>
<sequence>MSRKEINSYQKSVRITGTITQPQYNYLKSLIERVGQEFYYEMRVKENIIVGTTEEQLSKKAAMGLISSLKTRADEIKVGQVPRVFDVSSSLVEFEIETSYNTTMEAGTEKVLLDWASKRFKRDLPSLKKIKAFIADKRSATVDVPQYRIKRRLS</sequence>
<proteinExistence type="predicted"/>
<organism evidence="1">
    <name type="scientific">marine sediment metagenome</name>
    <dbReference type="NCBI Taxonomy" id="412755"/>
    <lineage>
        <taxon>unclassified sequences</taxon>
        <taxon>metagenomes</taxon>
        <taxon>ecological metagenomes</taxon>
    </lineage>
</organism>